<dbReference type="Proteomes" id="UP000299102">
    <property type="component" value="Unassembled WGS sequence"/>
</dbReference>
<reference evidence="1 2" key="1">
    <citation type="journal article" date="2019" name="Commun. Biol.">
        <title>The bagworm genome reveals a unique fibroin gene that provides high tensile strength.</title>
        <authorList>
            <person name="Kono N."/>
            <person name="Nakamura H."/>
            <person name="Ohtoshi R."/>
            <person name="Tomita M."/>
            <person name="Numata K."/>
            <person name="Arakawa K."/>
        </authorList>
    </citation>
    <scope>NUCLEOTIDE SEQUENCE [LARGE SCALE GENOMIC DNA]</scope>
</reference>
<gene>
    <name evidence="1" type="ORF">EVAR_93258_1</name>
</gene>
<evidence type="ECO:0000313" key="2">
    <source>
        <dbReference type="Proteomes" id="UP000299102"/>
    </source>
</evidence>
<comment type="caution">
    <text evidence="1">The sequence shown here is derived from an EMBL/GenBank/DDBJ whole genome shotgun (WGS) entry which is preliminary data.</text>
</comment>
<dbReference type="EMBL" id="BGZK01000101">
    <property type="protein sequence ID" value="GBP18830.1"/>
    <property type="molecule type" value="Genomic_DNA"/>
</dbReference>
<organism evidence="1 2">
    <name type="scientific">Eumeta variegata</name>
    <name type="common">Bagworm moth</name>
    <name type="synonym">Eumeta japonica</name>
    <dbReference type="NCBI Taxonomy" id="151549"/>
    <lineage>
        <taxon>Eukaryota</taxon>
        <taxon>Metazoa</taxon>
        <taxon>Ecdysozoa</taxon>
        <taxon>Arthropoda</taxon>
        <taxon>Hexapoda</taxon>
        <taxon>Insecta</taxon>
        <taxon>Pterygota</taxon>
        <taxon>Neoptera</taxon>
        <taxon>Endopterygota</taxon>
        <taxon>Lepidoptera</taxon>
        <taxon>Glossata</taxon>
        <taxon>Ditrysia</taxon>
        <taxon>Tineoidea</taxon>
        <taxon>Psychidae</taxon>
        <taxon>Oiketicinae</taxon>
        <taxon>Eumeta</taxon>
    </lineage>
</organism>
<sequence length="149" mass="16959">MDEIMKALKCMKVGKAAGYDSFVKDAKGWWGVQWQACSISSLTNAGKAIMYLMTGVKQSLYPSIKGKAHGRGSSVYVRINGAYTDWFDIRKGVRQRCVASTWLFNLFMDSCLYYLKEYKCGLRMVDLLLKCFLYTDDQVILARSACRLQ</sequence>
<accession>A0A4C1TXV7</accession>
<evidence type="ECO:0008006" key="3">
    <source>
        <dbReference type="Google" id="ProtNLM"/>
    </source>
</evidence>
<dbReference type="AlphaFoldDB" id="A0A4C1TXV7"/>
<keyword evidence="2" id="KW-1185">Reference proteome</keyword>
<name>A0A4C1TXV7_EUMVA</name>
<dbReference type="OrthoDB" id="8775810at2759"/>
<proteinExistence type="predicted"/>
<evidence type="ECO:0000313" key="1">
    <source>
        <dbReference type="EMBL" id="GBP18830.1"/>
    </source>
</evidence>
<protein>
    <recommendedName>
        <fullName evidence="3">Reverse transcriptase domain-containing protein</fullName>
    </recommendedName>
</protein>